<evidence type="ECO:0000313" key="2">
    <source>
        <dbReference type="Proteomes" id="UP000593892"/>
    </source>
</evidence>
<keyword evidence="2" id="KW-1185">Reference proteome</keyword>
<name>A0A7S7SL45_PALFE</name>
<accession>A0A7S7SL45</accession>
<sequence>MLILDDVEAEVLDLVRVLWKIGVAPLYVDPASLESGVPREPLSGIRLAFLDMDIVGAGADPKSKVAALANCIRRVIHKDNGPYVAVAWTKHPELVDDLDSYIFPMADVARPSVFLRIDKEECKDIGTLSTRIDAELQNRGPVRMLQVWEEASVAAGSEVVGELATIASGNEDAPEKWREGWNNTMLRLMYGCGKEFAGESGMTDGPTAFKAFCHSLIPLHGDKLEGRVAVPAPALGNITNEILSNAAKADCETEAKARINSMLHCSFDGLGIPQSGGVYLMSSAALSPLFPDIATMIAPLLSKGKTSEEEFKKQVESVAADVVPVAVETSPSCDHAQGNLIVARLVGGFLVPIETVKKFKSTLPQSIWKIAPFWISVNGGEKATYSLLVNCLLVSSCSLEALKKETAMFRIRSQAFATLQACFGSHASRPGMLLLR</sequence>
<dbReference type="EMBL" id="CP063849">
    <property type="protein sequence ID" value="QOY88026.1"/>
    <property type="molecule type" value="Genomic_DNA"/>
</dbReference>
<dbReference type="KEGG" id="pfer:IRI77_35710"/>
<proteinExistence type="predicted"/>
<organism evidence="1 2">
    <name type="scientific">Paludibaculum fermentans</name>
    <dbReference type="NCBI Taxonomy" id="1473598"/>
    <lineage>
        <taxon>Bacteria</taxon>
        <taxon>Pseudomonadati</taxon>
        <taxon>Acidobacteriota</taxon>
        <taxon>Terriglobia</taxon>
        <taxon>Bryobacterales</taxon>
        <taxon>Bryobacteraceae</taxon>
        <taxon>Paludibaculum</taxon>
    </lineage>
</organism>
<reference evidence="1 2" key="1">
    <citation type="submission" date="2020-10" db="EMBL/GenBank/DDBJ databases">
        <title>Complete genome sequence of Paludibaculum fermentans P105T, a facultatively anaerobic acidobacterium capable of dissimilatory Fe(III) reduction.</title>
        <authorList>
            <person name="Dedysh S.N."/>
            <person name="Beletsky A.V."/>
            <person name="Kulichevskaya I.S."/>
            <person name="Mardanov A.V."/>
            <person name="Ravin N.V."/>
        </authorList>
    </citation>
    <scope>NUCLEOTIDE SEQUENCE [LARGE SCALE GENOMIC DNA]</scope>
    <source>
        <strain evidence="1 2">P105</strain>
    </source>
</reference>
<dbReference type="AlphaFoldDB" id="A0A7S7SL45"/>
<evidence type="ECO:0000313" key="1">
    <source>
        <dbReference type="EMBL" id="QOY88026.1"/>
    </source>
</evidence>
<dbReference type="RefSeq" id="WP_194449689.1">
    <property type="nucleotide sequence ID" value="NZ_CP063849.1"/>
</dbReference>
<gene>
    <name evidence="1" type="ORF">IRI77_35710</name>
</gene>
<dbReference type="Proteomes" id="UP000593892">
    <property type="component" value="Chromosome"/>
</dbReference>
<protein>
    <submittedName>
        <fullName evidence="1">Uncharacterized protein</fullName>
    </submittedName>
</protein>